<protein>
    <submittedName>
        <fullName evidence="3">UDP-N-acetylglucosamine 2-epimerase</fullName>
    </submittedName>
</protein>
<proteinExistence type="inferred from homology"/>
<comment type="caution">
    <text evidence="3">The sequence shown here is derived from an EMBL/GenBank/DDBJ whole genome shotgun (WGS) entry which is preliminary data.</text>
</comment>
<dbReference type="PANTHER" id="PTHR43174:SF1">
    <property type="entry name" value="UDP-N-ACETYLGLUCOSAMINE 2-EPIMERASE"/>
    <property type="match status" value="1"/>
</dbReference>
<gene>
    <name evidence="3" type="ORF">KKC1_31280</name>
</gene>
<dbReference type="InterPro" id="IPR029767">
    <property type="entry name" value="WecB-like"/>
</dbReference>
<sequence>MKIATIVGARPQFIKAAPVSRELRKHHQEIIIHTGQHYDYNMSAVFFEEMDIPRPDYNLGVGSGNHGWQTGRMLEGVEEVLLKESPDLVLVYGDTNSTLAGALAASKMHIPVAHVEAGLRSYNKRMPEEQNRVLTDHISSLLFCPTETAVQNLHREGITTGVYLVGDVMYDALVYNLAIAREKSDILERLQMFPGEYVLATVHRAENTDDLANLQNIVEALTRIDSPVVFPLHPRTKARLIEADLLNFLEVNDCVLLIPPVSYLDMLVLVSNAEVVLTDSGGVQKEAYILGVPCITLREETEWVETVAAGWNILTGTRPEKILSAIMRMRSTDLPERKPVFGDGQASMKIISILSRNFE</sequence>
<dbReference type="GO" id="GO:0016853">
    <property type="term" value="F:isomerase activity"/>
    <property type="evidence" value="ECO:0007669"/>
    <property type="project" value="UniProtKB-KW"/>
</dbReference>
<dbReference type="NCBIfam" id="TIGR00236">
    <property type="entry name" value="wecB"/>
    <property type="match status" value="1"/>
</dbReference>
<dbReference type="OrthoDB" id="9803238at2"/>
<reference evidence="4" key="1">
    <citation type="journal article" date="2017" name="Appl. Environ. Microbiol.">
        <title>Genomic Analysis of Calderihabitans maritimus KKC1, a Thermophilic, Hydrogenogenic, Carboxydotrophic Bacterium Isolated from Marine Sediment.</title>
        <authorList>
            <person name="Omae K."/>
            <person name="Yoneda Y."/>
            <person name="Fukuyama Y."/>
            <person name="Yoshida T."/>
            <person name="Sako Y."/>
        </authorList>
    </citation>
    <scope>NUCLEOTIDE SEQUENCE [LARGE SCALE GENOMIC DNA]</scope>
    <source>
        <strain evidence="4">KKC1</strain>
    </source>
</reference>
<dbReference type="Proteomes" id="UP000197032">
    <property type="component" value="Unassembled WGS sequence"/>
</dbReference>
<dbReference type="AlphaFoldDB" id="A0A1Z5HX63"/>
<dbReference type="EMBL" id="BDGJ01000197">
    <property type="protein sequence ID" value="GAW94008.1"/>
    <property type="molecule type" value="Genomic_DNA"/>
</dbReference>
<evidence type="ECO:0000256" key="1">
    <source>
        <dbReference type="RuleBase" id="RU003513"/>
    </source>
</evidence>
<keyword evidence="1" id="KW-0413">Isomerase</keyword>
<dbReference type="SUPFAM" id="SSF53756">
    <property type="entry name" value="UDP-Glycosyltransferase/glycogen phosphorylase"/>
    <property type="match status" value="1"/>
</dbReference>
<comment type="similarity">
    <text evidence="1">Belongs to the UDP-N-acetylglucosamine 2-epimerase family.</text>
</comment>
<evidence type="ECO:0000259" key="2">
    <source>
        <dbReference type="Pfam" id="PF02350"/>
    </source>
</evidence>
<dbReference type="InterPro" id="IPR003331">
    <property type="entry name" value="UDP_GlcNAc_Epimerase_2_dom"/>
</dbReference>
<evidence type="ECO:0000313" key="3">
    <source>
        <dbReference type="EMBL" id="GAW94008.1"/>
    </source>
</evidence>
<dbReference type="CDD" id="cd03786">
    <property type="entry name" value="GTB_UDP-GlcNAc_2-Epimerase"/>
    <property type="match status" value="1"/>
</dbReference>
<dbReference type="Gene3D" id="3.40.50.2000">
    <property type="entry name" value="Glycogen Phosphorylase B"/>
    <property type="match status" value="2"/>
</dbReference>
<name>A0A1Z5HX63_9FIRM</name>
<dbReference type="PANTHER" id="PTHR43174">
    <property type="entry name" value="UDP-N-ACETYLGLUCOSAMINE 2-EPIMERASE"/>
    <property type="match status" value="1"/>
</dbReference>
<dbReference type="Pfam" id="PF02350">
    <property type="entry name" value="Epimerase_2"/>
    <property type="match status" value="1"/>
</dbReference>
<organism evidence="3 4">
    <name type="scientific">Calderihabitans maritimus</name>
    <dbReference type="NCBI Taxonomy" id="1246530"/>
    <lineage>
        <taxon>Bacteria</taxon>
        <taxon>Bacillati</taxon>
        <taxon>Bacillota</taxon>
        <taxon>Clostridia</taxon>
        <taxon>Neomoorellales</taxon>
        <taxon>Calderihabitantaceae</taxon>
        <taxon>Calderihabitans</taxon>
    </lineage>
</organism>
<dbReference type="RefSeq" id="WP_088555042.1">
    <property type="nucleotide sequence ID" value="NZ_BDGJ01000197.1"/>
</dbReference>
<keyword evidence="4" id="KW-1185">Reference proteome</keyword>
<evidence type="ECO:0000313" key="4">
    <source>
        <dbReference type="Proteomes" id="UP000197032"/>
    </source>
</evidence>
<accession>A0A1Z5HX63</accession>
<feature type="domain" description="UDP-N-acetylglucosamine 2-epimerase" evidence="2">
    <location>
        <begin position="23"/>
        <end position="354"/>
    </location>
</feature>